<evidence type="ECO:0000259" key="12">
    <source>
        <dbReference type="PROSITE" id="PS51163"/>
    </source>
</evidence>
<dbReference type="Gene3D" id="3.90.870.10">
    <property type="entry name" value="DHBP synthase"/>
    <property type="match status" value="1"/>
</dbReference>
<dbReference type="GO" id="GO:0006450">
    <property type="term" value="P:regulation of translational fidelity"/>
    <property type="evidence" value="ECO:0007669"/>
    <property type="project" value="TreeGrafter"/>
</dbReference>
<evidence type="ECO:0000256" key="6">
    <source>
        <dbReference type="ARBA" id="ARBA00022694"/>
    </source>
</evidence>
<evidence type="ECO:0000256" key="4">
    <source>
        <dbReference type="ARBA" id="ARBA00022490"/>
    </source>
</evidence>
<accession>A0A9D1MSC6</accession>
<dbReference type="GO" id="GO:0005524">
    <property type="term" value="F:ATP binding"/>
    <property type="evidence" value="ECO:0007669"/>
    <property type="project" value="UniProtKB-KW"/>
</dbReference>
<evidence type="ECO:0000256" key="8">
    <source>
        <dbReference type="ARBA" id="ARBA00022741"/>
    </source>
</evidence>
<evidence type="ECO:0000256" key="5">
    <source>
        <dbReference type="ARBA" id="ARBA00022679"/>
    </source>
</evidence>
<dbReference type="InterPro" id="IPR050156">
    <property type="entry name" value="TC-AMP_synthase_SUA5"/>
</dbReference>
<sequence>MTNLHDLDFIKKLNEHLARGGVIAFPTDTVWGLGALPTRAGADAIFEIKHRPKQKHLIIMSDSFEHIKKYMSEYPKRAFELAEKYWPGALTIGVPVAETDSMAFGGVRVPNYKPFQELCSVIDGHCLATTSANISGQPPLTSVADIQTQFPDIIVIDNAKNEIRGNPSTVAILDKDGKVNVVREGAVKLTTDI</sequence>
<evidence type="ECO:0000256" key="2">
    <source>
        <dbReference type="ARBA" id="ARBA00007663"/>
    </source>
</evidence>
<feature type="domain" description="YrdC-like" evidence="12">
    <location>
        <begin position="7"/>
        <end position="187"/>
    </location>
</feature>
<dbReference type="Pfam" id="PF01300">
    <property type="entry name" value="Sua5_yciO_yrdC"/>
    <property type="match status" value="1"/>
</dbReference>
<comment type="similarity">
    <text evidence="2">Belongs to the SUA5 family.</text>
</comment>
<evidence type="ECO:0000256" key="1">
    <source>
        <dbReference type="ARBA" id="ARBA00004496"/>
    </source>
</evidence>
<dbReference type="GO" id="GO:0061710">
    <property type="term" value="F:L-threonylcarbamoyladenylate synthase"/>
    <property type="evidence" value="ECO:0007669"/>
    <property type="project" value="UniProtKB-EC"/>
</dbReference>
<comment type="subcellular location">
    <subcellularLocation>
        <location evidence="1">Cytoplasm</location>
    </subcellularLocation>
</comment>
<reference evidence="13" key="2">
    <citation type="journal article" date="2021" name="PeerJ">
        <title>Extensive microbial diversity within the chicken gut microbiome revealed by metagenomics and culture.</title>
        <authorList>
            <person name="Gilroy R."/>
            <person name="Ravi A."/>
            <person name="Getino M."/>
            <person name="Pursley I."/>
            <person name="Horton D.L."/>
            <person name="Alikhan N.F."/>
            <person name="Baker D."/>
            <person name="Gharbi K."/>
            <person name="Hall N."/>
            <person name="Watson M."/>
            <person name="Adriaenssens E.M."/>
            <person name="Foster-Nyarko E."/>
            <person name="Jarju S."/>
            <person name="Secka A."/>
            <person name="Antonio M."/>
            <person name="Oren A."/>
            <person name="Chaudhuri R.R."/>
            <person name="La Ragione R."/>
            <person name="Hildebrand F."/>
            <person name="Pallen M.J."/>
        </authorList>
    </citation>
    <scope>NUCLEOTIDE SEQUENCE</scope>
    <source>
        <strain evidence="13">CHK136-897</strain>
    </source>
</reference>
<gene>
    <name evidence="13" type="ORF">IAC63_01810</name>
</gene>
<keyword evidence="8" id="KW-0547">Nucleotide-binding</keyword>
<dbReference type="EMBL" id="DVNO01000012">
    <property type="protein sequence ID" value="HIU65356.1"/>
    <property type="molecule type" value="Genomic_DNA"/>
</dbReference>
<keyword evidence="5" id="KW-0808">Transferase</keyword>
<evidence type="ECO:0000313" key="13">
    <source>
        <dbReference type="EMBL" id="HIU65356.1"/>
    </source>
</evidence>
<dbReference type="GO" id="GO:0003725">
    <property type="term" value="F:double-stranded RNA binding"/>
    <property type="evidence" value="ECO:0007669"/>
    <property type="project" value="InterPro"/>
</dbReference>
<evidence type="ECO:0000256" key="7">
    <source>
        <dbReference type="ARBA" id="ARBA00022695"/>
    </source>
</evidence>
<name>A0A9D1MSC6_9PROT</name>
<keyword evidence="9" id="KW-0067">ATP-binding</keyword>
<evidence type="ECO:0000256" key="11">
    <source>
        <dbReference type="ARBA" id="ARBA00048366"/>
    </source>
</evidence>
<dbReference type="PANTHER" id="PTHR17490">
    <property type="entry name" value="SUA5"/>
    <property type="match status" value="1"/>
</dbReference>
<dbReference type="EC" id="2.7.7.87" evidence="3"/>
<dbReference type="SUPFAM" id="SSF55821">
    <property type="entry name" value="YrdC/RibB"/>
    <property type="match status" value="1"/>
</dbReference>
<dbReference type="InterPro" id="IPR006070">
    <property type="entry name" value="Sua5-like_dom"/>
</dbReference>
<comment type="caution">
    <text evidence="13">The sequence shown here is derived from an EMBL/GenBank/DDBJ whole genome shotgun (WGS) entry which is preliminary data.</text>
</comment>
<protein>
    <recommendedName>
        <fullName evidence="10">L-threonylcarbamoyladenylate synthase</fullName>
        <ecNumber evidence="3">2.7.7.87</ecNumber>
    </recommendedName>
    <alternativeName>
        <fullName evidence="10">L-threonylcarbamoyladenylate synthase</fullName>
    </alternativeName>
</protein>
<evidence type="ECO:0000256" key="10">
    <source>
        <dbReference type="ARBA" id="ARBA00029774"/>
    </source>
</evidence>
<evidence type="ECO:0000256" key="3">
    <source>
        <dbReference type="ARBA" id="ARBA00012584"/>
    </source>
</evidence>
<dbReference type="AlphaFoldDB" id="A0A9D1MSC6"/>
<dbReference type="GO" id="GO:0008033">
    <property type="term" value="P:tRNA processing"/>
    <property type="evidence" value="ECO:0007669"/>
    <property type="project" value="UniProtKB-KW"/>
</dbReference>
<organism evidence="13 14">
    <name type="scientific">Candidatus Enterousia avicola</name>
    <dbReference type="NCBI Taxonomy" id="2840787"/>
    <lineage>
        <taxon>Bacteria</taxon>
        <taxon>Pseudomonadati</taxon>
        <taxon>Pseudomonadota</taxon>
        <taxon>Alphaproteobacteria</taxon>
        <taxon>Candidatus Enterousia</taxon>
    </lineage>
</organism>
<keyword evidence="6" id="KW-0819">tRNA processing</keyword>
<reference evidence="13" key="1">
    <citation type="submission" date="2020-10" db="EMBL/GenBank/DDBJ databases">
        <authorList>
            <person name="Gilroy R."/>
        </authorList>
    </citation>
    <scope>NUCLEOTIDE SEQUENCE</scope>
    <source>
        <strain evidence="13">CHK136-897</strain>
    </source>
</reference>
<dbReference type="Proteomes" id="UP000824142">
    <property type="component" value="Unassembled WGS sequence"/>
</dbReference>
<keyword evidence="4" id="KW-0963">Cytoplasm</keyword>
<dbReference type="InterPro" id="IPR017945">
    <property type="entry name" value="DHBP_synth_RibB-like_a/b_dom"/>
</dbReference>
<evidence type="ECO:0000256" key="9">
    <source>
        <dbReference type="ARBA" id="ARBA00022840"/>
    </source>
</evidence>
<dbReference type="GO" id="GO:0000049">
    <property type="term" value="F:tRNA binding"/>
    <property type="evidence" value="ECO:0007669"/>
    <property type="project" value="TreeGrafter"/>
</dbReference>
<dbReference type="PANTHER" id="PTHR17490:SF16">
    <property type="entry name" value="THREONYLCARBAMOYL-AMP SYNTHASE"/>
    <property type="match status" value="1"/>
</dbReference>
<comment type="catalytic activity">
    <reaction evidence="11">
        <text>L-threonine + hydrogencarbonate + ATP = L-threonylcarbamoyladenylate + diphosphate + H2O</text>
        <dbReference type="Rhea" id="RHEA:36407"/>
        <dbReference type="ChEBI" id="CHEBI:15377"/>
        <dbReference type="ChEBI" id="CHEBI:17544"/>
        <dbReference type="ChEBI" id="CHEBI:30616"/>
        <dbReference type="ChEBI" id="CHEBI:33019"/>
        <dbReference type="ChEBI" id="CHEBI:57926"/>
        <dbReference type="ChEBI" id="CHEBI:73682"/>
        <dbReference type="EC" id="2.7.7.87"/>
    </reaction>
</comment>
<keyword evidence="7" id="KW-0548">Nucleotidyltransferase</keyword>
<evidence type="ECO:0000313" key="14">
    <source>
        <dbReference type="Proteomes" id="UP000824142"/>
    </source>
</evidence>
<proteinExistence type="inferred from homology"/>
<dbReference type="PROSITE" id="PS51163">
    <property type="entry name" value="YRDC"/>
    <property type="match status" value="1"/>
</dbReference>
<dbReference type="GO" id="GO:0005737">
    <property type="term" value="C:cytoplasm"/>
    <property type="evidence" value="ECO:0007669"/>
    <property type="project" value="UniProtKB-SubCell"/>
</dbReference>